<feature type="transmembrane region" description="Helical" evidence="10">
    <location>
        <begin position="262"/>
        <end position="282"/>
    </location>
</feature>
<feature type="transmembrane region" description="Helical" evidence="10">
    <location>
        <begin position="232"/>
        <end position="256"/>
    </location>
</feature>
<sequence>MDRFKLLPVLLLSPLTVLGSHGDPYASDFLAIFFLLVGAALGAYLARKLNQPPVLGELIIGMVVGAALYQMGDAVAIAIRHNSEIEHVLHAHTADVTWEEAVHIGLEEAHLRPEMEAQLTEVLLQSDYRNIDMHARYTLLFSSMGVILLLFMVGLEIKTTEMVGMGRPAFILAIMGVILPFALGFLVSKLLFADMDTNTAIFIGATLGATSIGITARVFKDANALHLKESKLVLGAAVIDDILGLILLAIVTGLISSGGLDVTNILIILGKAVGFLIAIFLFEKYAIQWVINKFAIIARERTFLFFPISLLFFLAWSADAIGLATIVGAFAAGMVIQEKYFNNIKLDHQSIEDLVSPIEELFAPVFFVMMGFQVDIMSFMNTDVILLGLAMTAVAIIGKVAAGFFTEKGQNKWLIGVGLVPRGEVGLIFASIGKTTGVLDDHLFAVIIMVVILTTLLTPPMLMGIIKKMKA</sequence>
<dbReference type="Pfam" id="PF00999">
    <property type="entry name" value="Na_H_Exchanger"/>
    <property type="match status" value="1"/>
</dbReference>
<keyword evidence="3" id="KW-0050">Antiport</keyword>
<dbReference type="GO" id="GO:0006814">
    <property type="term" value="P:sodium ion transport"/>
    <property type="evidence" value="ECO:0007669"/>
    <property type="project" value="UniProtKB-KW"/>
</dbReference>
<dbReference type="RefSeq" id="WP_151692760.1">
    <property type="nucleotide sequence ID" value="NZ_BMGX01000002.1"/>
</dbReference>
<reference evidence="12 13" key="1">
    <citation type="submission" date="2019-10" db="EMBL/GenBank/DDBJ databases">
        <title>Genome sequence of Phaeocystidibacter marisrubri JCM30614 (type strain).</title>
        <authorList>
            <person name="Bowman J.P."/>
        </authorList>
    </citation>
    <scope>NUCLEOTIDE SEQUENCE [LARGE SCALE GENOMIC DNA]</scope>
    <source>
        <strain evidence="12 13">JCM 30614</strain>
    </source>
</reference>
<dbReference type="PANTHER" id="PTHR43562:SF3">
    <property type="entry name" value="SODIUM ION_PROTON EXCHANGER (EUROFUNG)"/>
    <property type="match status" value="1"/>
</dbReference>
<evidence type="ECO:0000256" key="5">
    <source>
        <dbReference type="ARBA" id="ARBA00022989"/>
    </source>
</evidence>
<evidence type="ECO:0000256" key="4">
    <source>
        <dbReference type="ARBA" id="ARBA00022692"/>
    </source>
</evidence>
<feature type="transmembrane region" description="Helical" evidence="10">
    <location>
        <begin position="303"/>
        <end position="334"/>
    </location>
</feature>
<evidence type="ECO:0000259" key="11">
    <source>
        <dbReference type="Pfam" id="PF00999"/>
    </source>
</evidence>
<keyword evidence="6" id="KW-0915">Sodium</keyword>
<keyword evidence="5 10" id="KW-1133">Transmembrane helix</keyword>
<evidence type="ECO:0000256" key="8">
    <source>
        <dbReference type="ARBA" id="ARBA00023136"/>
    </source>
</evidence>
<feature type="transmembrane region" description="Helical" evidence="10">
    <location>
        <begin position="29"/>
        <end position="46"/>
    </location>
</feature>
<dbReference type="PANTHER" id="PTHR43562">
    <property type="entry name" value="NAPA-TYPE SODIUM/HYDROGEN ANTIPORTER"/>
    <property type="match status" value="1"/>
</dbReference>
<feature type="transmembrane region" description="Helical" evidence="10">
    <location>
        <begin position="137"/>
        <end position="157"/>
    </location>
</feature>
<keyword evidence="8 10" id="KW-0472">Membrane</keyword>
<keyword evidence="2" id="KW-0813">Transport</keyword>
<dbReference type="EMBL" id="WBVQ01000001">
    <property type="protein sequence ID" value="KAB2818072.1"/>
    <property type="molecule type" value="Genomic_DNA"/>
</dbReference>
<dbReference type="AlphaFoldDB" id="A0A6L3ZJ75"/>
<keyword evidence="4 10" id="KW-0812">Transmembrane</keyword>
<dbReference type="Proteomes" id="UP000484164">
    <property type="component" value="Unassembled WGS sequence"/>
</dbReference>
<feature type="domain" description="Cation/H+ exchanger transmembrane" evidence="11">
    <location>
        <begin position="38"/>
        <end position="461"/>
    </location>
</feature>
<keyword evidence="9" id="KW-0739">Sodium transport</keyword>
<accession>A0A6L3ZJ75</accession>
<comment type="subcellular location">
    <subcellularLocation>
        <location evidence="1">Membrane</location>
        <topology evidence="1">Multi-pass membrane protein</topology>
    </subcellularLocation>
</comment>
<dbReference type="InterPro" id="IPR006153">
    <property type="entry name" value="Cation/H_exchanger_TM"/>
</dbReference>
<feature type="transmembrane region" description="Helical" evidence="10">
    <location>
        <begin position="169"/>
        <end position="188"/>
    </location>
</feature>
<evidence type="ECO:0000256" key="1">
    <source>
        <dbReference type="ARBA" id="ARBA00004141"/>
    </source>
</evidence>
<evidence type="ECO:0000256" key="10">
    <source>
        <dbReference type="SAM" id="Phobius"/>
    </source>
</evidence>
<name>A0A6L3ZJ75_9FLAO</name>
<evidence type="ECO:0000256" key="3">
    <source>
        <dbReference type="ARBA" id="ARBA00022449"/>
    </source>
</evidence>
<dbReference type="OrthoDB" id="9793589at2"/>
<evidence type="ECO:0000256" key="9">
    <source>
        <dbReference type="ARBA" id="ARBA00023201"/>
    </source>
</evidence>
<dbReference type="GO" id="GO:0016020">
    <property type="term" value="C:membrane"/>
    <property type="evidence" value="ECO:0007669"/>
    <property type="project" value="UniProtKB-SubCell"/>
</dbReference>
<proteinExistence type="predicted"/>
<comment type="caution">
    <text evidence="12">The sequence shown here is derived from an EMBL/GenBank/DDBJ whole genome shotgun (WGS) entry which is preliminary data.</text>
</comment>
<gene>
    <name evidence="12" type="ORF">F8C82_06635</name>
</gene>
<protein>
    <submittedName>
        <fullName evidence="12">Cation:proton antiporter</fullName>
    </submittedName>
</protein>
<feature type="transmembrane region" description="Helical" evidence="10">
    <location>
        <begin position="443"/>
        <end position="466"/>
    </location>
</feature>
<feature type="transmembrane region" description="Helical" evidence="10">
    <location>
        <begin position="200"/>
        <end position="220"/>
    </location>
</feature>
<evidence type="ECO:0000313" key="12">
    <source>
        <dbReference type="EMBL" id="KAB2818072.1"/>
    </source>
</evidence>
<dbReference type="Gene3D" id="1.20.1530.20">
    <property type="match status" value="1"/>
</dbReference>
<evidence type="ECO:0000256" key="7">
    <source>
        <dbReference type="ARBA" id="ARBA00023065"/>
    </source>
</evidence>
<organism evidence="12 13">
    <name type="scientific">Phaeocystidibacter marisrubri</name>
    <dbReference type="NCBI Taxonomy" id="1577780"/>
    <lineage>
        <taxon>Bacteria</taxon>
        <taxon>Pseudomonadati</taxon>
        <taxon>Bacteroidota</taxon>
        <taxon>Flavobacteriia</taxon>
        <taxon>Flavobacteriales</taxon>
        <taxon>Phaeocystidibacteraceae</taxon>
        <taxon>Phaeocystidibacter</taxon>
    </lineage>
</organism>
<evidence type="ECO:0000313" key="13">
    <source>
        <dbReference type="Proteomes" id="UP000484164"/>
    </source>
</evidence>
<dbReference type="GO" id="GO:1902600">
    <property type="term" value="P:proton transmembrane transport"/>
    <property type="evidence" value="ECO:0007669"/>
    <property type="project" value="InterPro"/>
</dbReference>
<feature type="transmembrane region" description="Helical" evidence="10">
    <location>
        <begin position="384"/>
        <end position="405"/>
    </location>
</feature>
<evidence type="ECO:0000256" key="6">
    <source>
        <dbReference type="ARBA" id="ARBA00023053"/>
    </source>
</evidence>
<keyword evidence="13" id="KW-1185">Reference proteome</keyword>
<dbReference type="GO" id="GO:0015297">
    <property type="term" value="F:antiporter activity"/>
    <property type="evidence" value="ECO:0007669"/>
    <property type="project" value="UniProtKB-KW"/>
</dbReference>
<dbReference type="InterPro" id="IPR038770">
    <property type="entry name" value="Na+/solute_symporter_sf"/>
</dbReference>
<keyword evidence="7" id="KW-0406">Ion transport</keyword>
<feature type="transmembrane region" description="Helical" evidence="10">
    <location>
        <begin position="58"/>
        <end position="79"/>
    </location>
</feature>
<evidence type="ECO:0000256" key="2">
    <source>
        <dbReference type="ARBA" id="ARBA00022448"/>
    </source>
</evidence>